<feature type="compositionally biased region" description="Basic and acidic residues" evidence="3">
    <location>
        <begin position="190"/>
        <end position="205"/>
    </location>
</feature>
<dbReference type="InterPro" id="IPR032675">
    <property type="entry name" value="LRR_dom_sf"/>
</dbReference>
<reference evidence="4" key="2">
    <citation type="journal article" date="2005" name="Nature">
        <title>An anaerobic mitochondrion that produces hydrogen.</title>
        <authorList>
            <person name="Boxma B."/>
            <person name="de Graaf R.M."/>
            <person name="van der Staay G.W.M."/>
            <person name="van Alen T.A."/>
            <person name="Ricard G."/>
            <person name="Gabaldon T."/>
            <person name="van Hoek A.H.A.M."/>
            <person name="Moon-van der Staay S.Y."/>
            <person name="Koopman W.J.H."/>
            <person name="van Hellemond J.J."/>
            <person name="Tielens A.G.M."/>
            <person name="Friedrich T."/>
            <person name="Veenhuis M."/>
            <person name="Huynen M.A."/>
            <person name="Hackstein J.H.P."/>
        </authorList>
    </citation>
    <scope>NUCLEOTIDE SEQUENCE</scope>
</reference>
<dbReference type="PANTHER" id="PTHR18849:SF0">
    <property type="entry name" value="CILIA- AND FLAGELLA-ASSOCIATED PROTEIN 410-RELATED"/>
    <property type="match status" value="1"/>
</dbReference>
<dbReference type="PROSITE" id="PS51450">
    <property type="entry name" value="LRR"/>
    <property type="match status" value="1"/>
</dbReference>
<keyword evidence="1" id="KW-0433">Leucine-rich repeat</keyword>
<dbReference type="Gene3D" id="3.80.10.10">
    <property type="entry name" value="Ribonuclease Inhibitor"/>
    <property type="match status" value="1"/>
</dbReference>
<dbReference type="PANTHER" id="PTHR18849">
    <property type="entry name" value="LEUCINE RICH REPEAT PROTEIN"/>
    <property type="match status" value="1"/>
</dbReference>
<sequence length="205" mass="23548">MGKELTLNMIIQRTRSDKFDSIKNLNVWGNDLDDVSIIRELPNLEVLSLSVNHISTLKDFAACPKLTELYLRKNDVADLAEVQYLTSLKHLRVLWLWDNPCAQSPAYRSIVIKLLPYLAKLDNTEITEEERQAAAKAPIDFNFEPEECPRERMEVYQAKKESPVQERVKPVSREYLKKKSEPVSGMMGDVEDRPVLVKEAKNTTS</sequence>
<feature type="region of interest" description="Disordered" evidence="3">
    <location>
        <begin position="180"/>
        <end position="205"/>
    </location>
</feature>
<dbReference type="EMBL" id="AJ871356">
    <property type="protein sequence ID" value="CAI59820.1"/>
    <property type="molecule type" value="Genomic_DNA"/>
</dbReference>
<dbReference type="GO" id="GO:0036064">
    <property type="term" value="C:ciliary basal body"/>
    <property type="evidence" value="ECO:0007669"/>
    <property type="project" value="UniProtKB-ARBA"/>
</dbReference>
<dbReference type="FunFam" id="3.80.10.10:FF:000094">
    <property type="entry name" value="protein C21orf2 isoform X1"/>
    <property type="match status" value="1"/>
</dbReference>
<dbReference type="SUPFAM" id="SSF52058">
    <property type="entry name" value="L domain-like"/>
    <property type="match status" value="1"/>
</dbReference>
<evidence type="ECO:0000256" key="3">
    <source>
        <dbReference type="SAM" id="MobiDB-lite"/>
    </source>
</evidence>
<proteinExistence type="predicted"/>
<organism evidence="4">
    <name type="scientific">Nyctotherus ovalis</name>
    <name type="common">Ciliate protozoan</name>
    <dbReference type="NCBI Taxonomy" id="70075"/>
    <lineage>
        <taxon>Eukaryota</taxon>
        <taxon>Sar</taxon>
        <taxon>Alveolata</taxon>
        <taxon>Ciliophora</taxon>
        <taxon>Intramacronucleata</taxon>
        <taxon>Armophorea</taxon>
        <taxon>Clevelandellida</taxon>
        <taxon>Nyctotheridae</taxon>
        <taxon>Nyctotherus</taxon>
    </lineage>
</organism>
<keyword evidence="2" id="KW-0677">Repeat</keyword>
<dbReference type="InterPro" id="IPR001611">
    <property type="entry name" value="Leu-rich_rpt"/>
</dbReference>
<evidence type="ECO:0000256" key="1">
    <source>
        <dbReference type="ARBA" id="ARBA00022614"/>
    </source>
</evidence>
<protein>
    <submittedName>
        <fullName evidence="4">Protein C21orf2</fullName>
    </submittedName>
</protein>
<dbReference type="Pfam" id="PF14580">
    <property type="entry name" value="LRR_9"/>
    <property type="match status" value="1"/>
</dbReference>
<evidence type="ECO:0000256" key="2">
    <source>
        <dbReference type="ARBA" id="ARBA00022737"/>
    </source>
</evidence>
<name>J3JS58_NYCOV</name>
<feature type="non-terminal residue" evidence="4">
    <location>
        <position position="205"/>
    </location>
</feature>
<accession>J3JS58</accession>
<dbReference type="AlphaFoldDB" id="J3JS58"/>
<evidence type="ECO:0000313" key="4">
    <source>
        <dbReference type="EMBL" id="CAI59820.1"/>
    </source>
</evidence>
<reference evidence="4" key="1">
    <citation type="submission" date="2004-12" db="EMBL/GenBank/DDBJ databases">
        <authorList>
            <person name="van Hoek A.H."/>
        </authorList>
    </citation>
    <scope>NUCLEOTIDE SEQUENCE</scope>
</reference>